<comment type="cofactor">
    <cofactor evidence="2">
        <name>Mg(2+)</name>
        <dbReference type="ChEBI" id="CHEBI:18420"/>
    </cofactor>
</comment>
<dbReference type="STRING" id="716816.BST96_19300"/>
<name>A0A1X9NQF0_9GAMM</name>
<evidence type="ECO:0000313" key="8">
    <source>
        <dbReference type="EMBL" id="ARN76053.1"/>
    </source>
</evidence>
<evidence type="ECO:0000259" key="7">
    <source>
        <dbReference type="PROSITE" id="PS51462"/>
    </source>
</evidence>
<dbReference type="GO" id="GO:0010945">
    <property type="term" value="F:coenzyme A diphosphatase activity"/>
    <property type="evidence" value="ECO:0007669"/>
    <property type="project" value="InterPro"/>
</dbReference>
<dbReference type="AlphaFoldDB" id="A0A1X9NQF0"/>
<evidence type="ECO:0000256" key="1">
    <source>
        <dbReference type="ARBA" id="ARBA00001936"/>
    </source>
</evidence>
<organism evidence="8 9">
    <name type="scientific">Oceanicoccus sagamiensis</name>
    <dbReference type="NCBI Taxonomy" id="716816"/>
    <lineage>
        <taxon>Bacteria</taxon>
        <taxon>Pseudomonadati</taxon>
        <taxon>Pseudomonadota</taxon>
        <taxon>Gammaproteobacteria</taxon>
        <taxon>Cellvibrionales</taxon>
        <taxon>Spongiibacteraceae</taxon>
        <taxon>Oceanicoccus</taxon>
    </lineage>
</organism>
<dbReference type="PANTHER" id="PTHR12992">
    <property type="entry name" value="NUDIX HYDROLASE"/>
    <property type="match status" value="1"/>
</dbReference>
<keyword evidence="6" id="KW-0464">Manganese</keyword>
<feature type="domain" description="Nudix hydrolase" evidence="7">
    <location>
        <begin position="25"/>
        <end position="160"/>
    </location>
</feature>
<accession>A0A1X9NQF0</accession>
<evidence type="ECO:0000256" key="4">
    <source>
        <dbReference type="ARBA" id="ARBA00022801"/>
    </source>
</evidence>
<protein>
    <recommendedName>
        <fullName evidence="7">Nudix hydrolase domain-containing protein</fullName>
    </recommendedName>
</protein>
<proteinExistence type="predicted"/>
<dbReference type="Proteomes" id="UP000193450">
    <property type="component" value="Chromosome"/>
</dbReference>
<keyword evidence="4" id="KW-0378">Hydrolase</keyword>
<dbReference type="PROSITE" id="PS51462">
    <property type="entry name" value="NUDIX"/>
    <property type="match status" value="1"/>
</dbReference>
<keyword evidence="9" id="KW-1185">Reference proteome</keyword>
<dbReference type="OrthoDB" id="9802805at2"/>
<evidence type="ECO:0000313" key="9">
    <source>
        <dbReference type="Proteomes" id="UP000193450"/>
    </source>
</evidence>
<dbReference type="Gene3D" id="3.90.79.10">
    <property type="entry name" value="Nucleoside Triphosphate Pyrophosphohydrolase"/>
    <property type="match status" value="1"/>
</dbReference>
<dbReference type="GO" id="GO:0046872">
    <property type="term" value="F:metal ion binding"/>
    <property type="evidence" value="ECO:0007669"/>
    <property type="project" value="UniProtKB-KW"/>
</dbReference>
<evidence type="ECO:0000256" key="3">
    <source>
        <dbReference type="ARBA" id="ARBA00022723"/>
    </source>
</evidence>
<keyword evidence="5" id="KW-0460">Magnesium</keyword>
<dbReference type="RefSeq" id="WP_085760253.1">
    <property type="nucleotide sequence ID" value="NZ_CP019343.1"/>
</dbReference>
<dbReference type="SUPFAM" id="SSF55811">
    <property type="entry name" value="Nudix"/>
    <property type="match status" value="1"/>
</dbReference>
<dbReference type="EMBL" id="CP019343">
    <property type="protein sequence ID" value="ARN76053.1"/>
    <property type="molecule type" value="Genomic_DNA"/>
</dbReference>
<evidence type="ECO:0000256" key="6">
    <source>
        <dbReference type="ARBA" id="ARBA00023211"/>
    </source>
</evidence>
<dbReference type="InterPro" id="IPR000086">
    <property type="entry name" value="NUDIX_hydrolase_dom"/>
</dbReference>
<dbReference type="CDD" id="cd03426">
    <property type="entry name" value="NUDIX_CoAse_Nudt7"/>
    <property type="match status" value="1"/>
</dbReference>
<keyword evidence="3" id="KW-0479">Metal-binding</keyword>
<sequence length="160" mass="17515">MDKNSVKTLRQKLALNRPALIAGDYIEAGVLMAITADAEAADCIPEIILTRRAAHLSLHPGEAAFPGGKQDPTDKSLLATALREAHEEVALKPQQVEYLGALDQRITRSGIRVSPFVGIVPADYILTPNQDELDCIYKVPLSFFSDASNVQWIEQEYRGA</sequence>
<dbReference type="KEGG" id="osg:BST96_19300"/>
<dbReference type="InterPro" id="IPR045121">
    <property type="entry name" value="CoAse"/>
</dbReference>
<evidence type="ECO:0000256" key="5">
    <source>
        <dbReference type="ARBA" id="ARBA00022842"/>
    </source>
</evidence>
<dbReference type="Pfam" id="PF00293">
    <property type="entry name" value="NUDIX"/>
    <property type="match status" value="1"/>
</dbReference>
<dbReference type="PANTHER" id="PTHR12992:SF11">
    <property type="entry name" value="MITOCHONDRIAL COENZYME A DIPHOSPHATASE NUDT8"/>
    <property type="match status" value="1"/>
</dbReference>
<gene>
    <name evidence="8" type="ORF">BST96_19300</name>
</gene>
<dbReference type="InterPro" id="IPR015797">
    <property type="entry name" value="NUDIX_hydrolase-like_dom_sf"/>
</dbReference>
<evidence type="ECO:0000256" key="2">
    <source>
        <dbReference type="ARBA" id="ARBA00001946"/>
    </source>
</evidence>
<reference evidence="8 9" key="1">
    <citation type="submission" date="2016-11" db="EMBL/GenBank/DDBJ databases">
        <title>Trade-off between light-utilization and light-protection in marine flavobacteria.</title>
        <authorList>
            <person name="Kumagai Y."/>
        </authorList>
    </citation>
    <scope>NUCLEOTIDE SEQUENCE [LARGE SCALE GENOMIC DNA]</scope>
    <source>
        <strain evidence="8 9">NBRC 107125</strain>
    </source>
</reference>
<comment type="cofactor">
    <cofactor evidence="1">
        <name>Mn(2+)</name>
        <dbReference type="ChEBI" id="CHEBI:29035"/>
    </cofactor>
</comment>